<evidence type="ECO:0000313" key="1">
    <source>
        <dbReference type="EMBL" id="CAG8517382.1"/>
    </source>
</evidence>
<reference evidence="1" key="1">
    <citation type="submission" date="2021-06" db="EMBL/GenBank/DDBJ databases">
        <authorList>
            <person name="Kallberg Y."/>
            <person name="Tangrot J."/>
            <person name="Rosling A."/>
        </authorList>
    </citation>
    <scope>NUCLEOTIDE SEQUENCE</scope>
    <source>
        <strain evidence="1">28 12/20/2015</strain>
    </source>
</reference>
<organism evidence="1 2">
    <name type="scientific">Cetraspora pellucida</name>
    <dbReference type="NCBI Taxonomy" id="1433469"/>
    <lineage>
        <taxon>Eukaryota</taxon>
        <taxon>Fungi</taxon>
        <taxon>Fungi incertae sedis</taxon>
        <taxon>Mucoromycota</taxon>
        <taxon>Glomeromycotina</taxon>
        <taxon>Glomeromycetes</taxon>
        <taxon>Diversisporales</taxon>
        <taxon>Gigasporaceae</taxon>
        <taxon>Cetraspora</taxon>
    </lineage>
</organism>
<protein>
    <submittedName>
        <fullName evidence="1">956_t:CDS:1</fullName>
    </submittedName>
</protein>
<proteinExistence type="predicted"/>
<comment type="caution">
    <text evidence="1">The sequence shown here is derived from an EMBL/GenBank/DDBJ whole genome shotgun (WGS) entry which is preliminary data.</text>
</comment>
<sequence length="154" mass="18184">MKKELKTTTIMVKDKEFEKYLQEISDPKNNSEVNYNLPKNPTPLQVAKYKFCKQILGYKLKNNLTREQVAERIGISKAEVEDILFCHIEEFTLDRLITYVSKLLDPAEEKFSEIDNEQHHKDVITNQLIMELLEEMDGETLEPTKYKGRRKVFK</sequence>
<gene>
    <name evidence="1" type="ORF">SPELUC_LOCUS3764</name>
</gene>
<keyword evidence="2" id="KW-1185">Reference proteome</keyword>
<evidence type="ECO:0000313" key="2">
    <source>
        <dbReference type="Proteomes" id="UP000789366"/>
    </source>
</evidence>
<dbReference type="EMBL" id="CAJVPW010003037">
    <property type="protein sequence ID" value="CAG8517382.1"/>
    <property type="molecule type" value="Genomic_DNA"/>
</dbReference>
<accession>A0ACA9L8Y2</accession>
<name>A0ACA9L8Y2_9GLOM</name>
<dbReference type="Proteomes" id="UP000789366">
    <property type="component" value="Unassembled WGS sequence"/>
</dbReference>